<organism evidence="17 18">
    <name type="scientific">Candidatus Intestinimonas pullistercoris</name>
    <dbReference type="NCBI Taxonomy" id="2838623"/>
    <lineage>
        <taxon>Bacteria</taxon>
        <taxon>Bacillati</taxon>
        <taxon>Bacillota</taxon>
        <taxon>Clostridia</taxon>
        <taxon>Eubacteriales</taxon>
        <taxon>Intestinimonas</taxon>
    </lineage>
</organism>
<evidence type="ECO:0000256" key="13">
    <source>
        <dbReference type="HAMAP-Rule" id="MF_01864"/>
    </source>
</evidence>
<evidence type="ECO:0000259" key="15">
    <source>
        <dbReference type="PROSITE" id="PS51449"/>
    </source>
</evidence>
<feature type="binding site" evidence="13">
    <location>
        <position position="42"/>
    </location>
    <ligand>
        <name>[4Fe-4S] cluster</name>
        <dbReference type="ChEBI" id="CHEBI:49883"/>
        <label>1</label>
    </ligand>
</feature>
<dbReference type="Pfam" id="PF00919">
    <property type="entry name" value="UPF0004"/>
    <property type="match status" value="1"/>
</dbReference>
<evidence type="ECO:0000256" key="5">
    <source>
        <dbReference type="ARBA" id="ARBA00022723"/>
    </source>
</evidence>
<keyword evidence="7 13" id="KW-0411">Iron-sulfur</keyword>
<comment type="cofactor">
    <cofactor evidence="13">
        <name>[4Fe-4S] cluster</name>
        <dbReference type="ChEBI" id="CHEBI:49883"/>
    </cofactor>
    <text evidence="13">Binds 2 [4Fe-4S] clusters. One cluster is coordinated with 3 cysteines and an exchangeable S-adenosyl-L-methionine.</text>
</comment>
<dbReference type="NCBIfam" id="TIGR01574">
    <property type="entry name" value="miaB-methiolase"/>
    <property type="match status" value="1"/>
</dbReference>
<comment type="caution">
    <text evidence="17">The sequence shown here is derived from an EMBL/GenBank/DDBJ whole genome shotgun (WGS) entry which is preliminary data.</text>
</comment>
<dbReference type="SUPFAM" id="SSF102114">
    <property type="entry name" value="Radical SAM enzymes"/>
    <property type="match status" value="1"/>
</dbReference>
<evidence type="ECO:0000256" key="9">
    <source>
        <dbReference type="ARBA" id="ARBA00051425"/>
    </source>
</evidence>
<dbReference type="SFLD" id="SFLDF00273">
    <property type="entry name" value="(dimethylallyl)adenosine_tRNA"/>
    <property type="match status" value="1"/>
</dbReference>
<dbReference type="FunFam" id="3.80.30.20:FF:000001">
    <property type="entry name" value="tRNA-2-methylthio-N(6)-dimethylallyladenosine synthase 2"/>
    <property type="match status" value="1"/>
</dbReference>
<keyword evidence="3 13" id="KW-0808">Transferase</keyword>
<evidence type="ECO:0000256" key="4">
    <source>
        <dbReference type="ARBA" id="ARBA00022691"/>
    </source>
</evidence>
<evidence type="ECO:0000256" key="12">
    <source>
        <dbReference type="ARBA" id="ARBA00081141"/>
    </source>
</evidence>
<dbReference type="InterPro" id="IPR006463">
    <property type="entry name" value="MiaB_methiolase"/>
</dbReference>
<keyword evidence="2 13" id="KW-0004">4Fe-4S</keyword>
<dbReference type="GO" id="GO:0051539">
    <property type="term" value="F:4 iron, 4 sulfur cluster binding"/>
    <property type="evidence" value="ECO:0007669"/>
    <property type="project" value="UniProtKB-UniRule"/>
</dbReference>
<dbReference type="FunFam" id="3.40.50.12160:FF:000003">
    <property type="entry name" value="CDK5 regulatory subunit-associated protein 1"/>
    <property type="match status" value="1"/>
</dbReference>
<evidence type="ECO:0000259" key="14">
    <source>
        <dbReference type="PROSITE" id="PS50926"/>
    </source>
</evidence>
<reference evidence="17" key="2">
    <citation type="submission" date="2021-04" db="EMBL/GenBank/DDBJ databases">
        <authorList>
            <person name="Gilroy R."/>
        </authorList>
    </citation>
    <scope>NUCLEOTIDE SEQUENCE</scope>
    <source>
        <strain evidence="17">CHK186-1790</strain>
    </source>
</reference>
<feature type="binding site" evidence="13">
    <location>
        <position position="188"/>
    </location>
    <ligand>
        <name>[4Fe-4S] cluster</name>
        <dbReference type="ChEBI" id="CHEBI:49883"/>
        <label>2</label>
        <note>4Fe-4S-S-AdoMet</note>
    </ligand>
</feature>
<dbReference type="InterPro" id="IPR007197">
    <property type="entry name" value="rSAM"/>
</dbReference>
<dbReference type="SFLD" id="SFLDG01061">
    <property type="entry name" value="methylthiotransferase"/>
    <property type="match status" value="1"/>
</dbReference>
<evidence type="ECO:0000313" key="18">
    <source>
        <dbReference type="Proteomes" id="UP000823882"/>
    </source>
</evidence>
<evidence type="ECO:0000256" key="1">
    <source>
        <dbReference type="ARBA" id="ARBA00003234"/>
    </source>
</evidence>
<dbReference type="Pfam" id="PF04055">
    <property type="entry name" value="Radical_SAM"/>
    <property type="match status" value="1"/>
</dbReference>
<evidence type="ECO:0000256" key="2">
    <source>
        <dbReference type="ARBA" id="ARBA00022485"/>
    </source>
</evidence>
<name>A0A9D2P050_9FIRM</name>
<dbReference type="PANTHER" id="PTHR43020:SF2">
    <property type="entry name" value="MITOCHONDRIAL TRNA METHYLTHIOTRANSFERASE CDK5RAP1"/>
    <property type="match status" value="1"/>
</dbReference>
<evidence type="ECO:0000256" key="11">
    <source>
        <dbReference type="ARBA" id="ARBA00080698"/>
    </source>
</evidence>
<evidence type="ECO:0000256" key="8">
    <source>
        <dbReference type="ARBA" id="ARBA00033765"/>
    </source>
</evidence>
<feature type="binding site" evidence="13">
    <location>
        <position position="112"/>
    </location>
    <ligand>
        <name>[4Fe-4S] cluster</name>
        <dbReference type="ChEBI" id="CHEBI:49883"/>
        <label>1</label>
    </ligand>
</feature>
<dbReference type="SFLD" id="SFLDS00029">
    <property type="entry name" value="Radical_SAM"/>
    <property type="match status" value="1"/>
</dbReference>
<evidence type="ECO:0000256" key="7">
    <source>
        <dbReference type="ARBA" id="ARBA00023014"/>
    </source>
</evidence>
<evidence type="ECO:0000256" key="6">
    <source>
        <dbReference type="ARBA" id="ARBA00023004"/>
    </source>
</evidence>
<dbReference type="Pfam" id="PF01938">
    <property type="entry name" value="TRAM"/>
    <property type="match status" value="1"/>
</dbReference>
<dbReference type="GO" id="GO:0035597">
    <property type="term" value="F:tRNA-2-methylthio-N(6)-dimethylallyladenosine(37) synthase activity"/>
    <property type="evidence" value="ECO:0007669"/>
    <property type="project" value="UniProtKB-EC"/>
</dbReference>
<comment type="subcellular location">
    <subcellularLocation>
        <location evidence="13">Cytoplasm</location>
    </subcellularLocation>
</comment>
<dbReference type="Gene3D" id="3.40.50.12160">
    <property type="entry name" value="Methylthiotransferase, N-terminal domain"/>
    <property type="match status" value="1"/>
</dbReference>
<reference evidence="17" key="1">
    <citation type="journal article" date="2021" name="PeerJ">
        <title>Extensive microbial diversity within the chicken gut microbiome revealed by metagenomics and culture.</title>
        <authorList>
            <person name="Gilroy R."/>
            <person name="Ravi A."/>
            <person name="Getino M."/>
            <person name="Pursley I."/>
            <person name="Horton D.L."/>
            <person name="Alikhan N.F."/>
            <person name="Baker D."/>
            <person name="Gharbi K."/>
            <person name="Hall N."/>
            <person name="Watson M."/>
            <person name="Adriaenssens E.M."/>
            <person name="Foster-Nyarko E."/>
            <person name="Jarju S."/>
            <person name="Secka A."/>
            <person name="Antonio M."/>
            <person name="Oren A."/>
            <person name="Chaudhuri R.R."/>
            <person name="La Ragione R."/>
            <person name="Hildebrand F."/>
            <person name="Pallen M.J."/>
        </authorList>
    </citation>
    <scope>NUCLEOTIDE SEQUENCE</scope>
    <source>
        <strain evidence="17">CHK186-1790</strain>
    </source>
</reference>
<dbReference type="InterPro" id="IPR005839">
    <property type="entry name" value="Methylthiotransferase"/>
</dbReference>
<dbReference type="EMBL" id="DWWJ01000191">
    <property type="protein sequence ID" value="HJC41916.1"/>
    <property type="molecule type" value="Genomic_DNA"/>
</dbReference>
<dbReference type="PROSITE" id="PS51918">
    <property type="entry name" value="RADICAL_SAM"/>
    <property type="match status" value="1"/>
</dbReference>
<comment type="similarity">
    <text evidence="13">Belongs to the methylthiotransferase family. MiaB subfamily.</text>
</comment>
<dbReference type="InterPro" id="IPR006638">
    <property type="entry name" value="Elp3/MiaA/NifB-like_rSAM"/>
</dbReference>
<dbReference type="InterPro" id="IPR002792">
    <property type="entry name" value="TRAM_dom"/>
</dbReference>
<dbReference type="EC" id="2.8.4.3" evidence="8 13"/>
<evidence type="ECO:0000313" key="17">
    <source>
        <dbReference type="EMBL" id="HJC41916.1"/>
    </source>
</evidence>
<dbReference type="InterPro" id="IPR023404">
    <property type="entry name" value="rSAM_horseshoe"/>
</dbReference>
<feature type="binding site" evidence="13">
    <location>
        <position position="192"/>
    </location>
    <ligand>
        <name>[4Fe-4S] cluster</name>
        <dbReference type="ChEBI" id="CHEBI:49883"/>
        <label>2</label>
        <note>4Fe-4S-S-AdoMet</note>
    </ligand>
</feature>
<dbReference type="Gene3D" id="3.80.30.20">
    <property type="entry name" value="tm_1862 like domain"/>
    <property type="match status" value="1"/>
</dbReference>
<dbReference type="HAMAP" id="MF_01864">
    <property type="entry name" value="tRNA_metthiotr_MiaB"/>
    <property type="match status" value="1"/>
</dbReference>
<dbReference type="SMART" id="SM00729">
    <property type="entry name" value="Elp3"/>
    <property type="match status" value="1"/>
</dbReference>
<gene>
    <name evidence="13 17" type="primary">miaB</name>
    <name evidence="17" type="ORF">H9701_10260</name>
</gene>
<dbReference type="PROSITE" id="PS01278">
    <property type="entry name" value="MTTASE_RADICAL"/>
    <property type="match status" value="1"/>
</dbReference>
<dbReference type="CDD" id="cd01335">
    <property type="entry name" value="Radical_SAM"/>
    <property type="match status" value="1"/>
</dbReference>
<sequence length="470" mass="52911">MQNTTRIDPADIARQRDFCAQIRERNAALPAPPLAFVDTYGCQQNEADSERIRGFLSEMGYGFTKEEAQADVIVINTCAIREHAEQRVLGNVGALVHEKKAHPGQILCLCGCMVQEPHNVEKLRQSFRHVDLVFGPHALWRFPELLWRVLTRRGRIFDTPDEAGSIAEGLPVRREGTVKAWVSIMYGCNNFCSYCIVPYVRGRERSRRPEDILSEVRELSQAGYRDITLLGQNVNSYGKDLGLPGVDFAWLLEQVNAVPGDFLIRFMTSHPKDASERLFDTMAACEKVAPHLHLPFQAGNDRVLRAMHRGYTREHYLELIRSLRARIPDIVLTSDVIVGFPGETTEEFEDTLKVLEEVEFDALFTFIYSPRKGTPAAELPDPLSKEEKAANFQRLVDLQNAISARKQAAYVGKTMRCLVDVLSEDPRHNLNARTAGGRLVHFSGDEALLGQFVDLKITDASTWALFGELA</sequence>
<evidence type="ECO:0000259" key="16">
    <source>
        <dbReference type="PROSITE" id="PS51918"/>
    </source>
</evidence>
<dbReference type="PROSITE" id="PS51449">
    <property type="entry name" value="MTTASE_N"/>
    <property type="match status" value="1"/>
</dbReference>
<evidence type="ECO:0000256" key="10">
    <source>
        <dbReference type="ARBA" id="ARBA00068570"/>
    </source>
</evidence>
<dbReference type="NCBIfam" id="TIGR00089">
    <property type="entry name" value="MiaB/RimO family radical SAM methylthiotransferase"/>
    <property type="match status" value="1"/>
</dbReference>
<dbReference type="Proteomes" id="UP000823882">
    <property type="component" value="Unassembled WGS sequence"/>
</dbReference>
<keyword evidence="6 13" id="KW-0408">Iron</keyword>
<dbReference type="GO" id="GO:0005829">
    <property type="term" value="C:cytosol"/>
    <property type="evidence" value="ECO:0007669"/>
    <property type="project" value="TreeGrafter"/>
</dbReference>
<dbReference type="PANTHER" id="PTHR43020">
    <property type="entry name" value="CDK5 REGULATORY SUBUNIT-ASSOCIATED PROTEIN 1"/>
    <property type="match status" value="1"/>
</dbReference>
<protein>
    <recommendedName>
        <fullName evidence="10 13">tRNA-2-methylthio-N(6)-dimethylallyladenosine synthase</fullName>
        <ecNumber evidence="8 13">2.8.4.3</ecNumber>
    </recommendedName>
    <alternativeName>
        <fullName evidence="12 13">(Dimethylallyl)adenosine tRNA methylthiotransferase MiaB</fullName>
    </alternativeName>
    <alternativeName>
        <fullName evidence="11 13">tRNA-i(6)A37 methylthiotransferase</fullName>
    </alternativeName>
</protein>
<dbReference type="InterPro" id="IPR058240">
    <property type="entry name" value="rSAM_sf"/>
</dbReference>
<dbReference type="SFLD" id="SFLDG01082">
    <property type="entry name" value="B12-binding_domain_containing"/>
    <property type="match status" value="1"/>
</dbReference>
<keyword evidence="13" id="KW-0963">Cytoplasm</keyword>
<comment type="subunit">
    <text evidence="13">Monomer.</text>
</comment>
<comment type="function">
    <text evidence="1 13">Catalyzes the methylthiolation of N6-(dimethylallyl)adenosine (i(6)A), leading to the formation of 2-methylthio-N6-(dimethylallyl)adenosine (ms(2)i(6)A) at position 37 in tRNAs that read codons beginning with uridine.</text>
</comment>
<keyword evidence="13" id="KW-0819">tRNA processing</keyword>
<feature type="binding site" evidence="13">
    <location>
        <position position="195"/>
    </location>
    <ligand>
        <name>[4Fe-4S] cluster</name>
        <dbReference type="ChEBI" id="CHEBI:49883"/>
        <label>2</label>
        <note>4Fe-4S-S-AdoMet</note>
    </ligand>
</feature>
<proteinExistence type="inferred from homology"/>
<dbReference type="AlphaFoldDB" id="A0A9D2P050"/>
<keyword evidence="5 13" id="KW-0479">Metal-binding</keyword>
<dbReference type="InterPro" id="IPR013848">
    <property type="entry name" value="Methylthiotransferase_N"/>
</dbReference>
<evidence type="ECO:0000256" key="3">
    <source>
        <dbReference type="ARBA" id="ARBA00022679"/>
    </source>
</evidence>
<dbReference type="InterPro" id="IPR038135">
    <property type="entry name" value="Methylthiotransferase_N_sf"/>
</dbReference>
<dbReference type="PROSITE" id="PS50926">
    <property type="entry name" value="TRAM"/>
    <property type="match status" value="1"/>
</dbReference>
<feature type="binding site" evidence="13">
    <location>
        <position position="78"/>
    </location>
    <ligand>
        <name>[4Fe-4S] cluster</name>
        <dbReference type="ChEBI" id="CHEBI:49883"/>
        <label>1</label>
    </ligand>
</feature>
<comment type="catalytic activity">
    <reaction evidence="9 13">
        <text>N(6)-dimethylallyladenosine(37) in tRNA + (sulfur carrier)-SH + AH2 + 2 S-adenosyl-L-methionine = 2-methylsulfanyl-N(6)-dimethylallyladenosine(37) in tRNA + (sulfur carrier)-H + 5'-deoxyadenosine + L-methionine + A + S-adenosyl-L-homocysteine + 2 H(+)</text>
        <dbReference type="Rhea" id="RHEA:37067"/>
        <dbReference type="Rhea" id="RHEA-COMP:10375"/>
        <dbReference type="Rhea" id="RHEA-COMP:10376"/>
        <dbReference type="Rhea" id="RHEA-COMP:14737"/>
        <dbReference type="Rhea" id="RHEA-COMP:14739"/>
        <dbReference type="ChEBI" id="CHEBI:13193"/>
        <dbReference type="ChEBI" id="CHEBI:15378"/>
        <dbReference type="ChEBI" id="CHEBI:17319"/>
        <dbReference type="ChEBI" id="CHEBI:17499"/>
        <dbReference type="ChEBI" id="CHEBI:29917"/>
        <dbReference type="ChEBI" id="CHEBI:57844"/>
        <dbReference type="ChEBI" id="CHEBI:57856"/>
        <dbReference type="ChEBI" id="CHEBI:59789"/>
        <dbReference type="ChEBI" id="CHEBI:64428"/>
        <dbReference type="ChEBI" id="CHEBI:74415"/>
        <dbReference type="ChEBI" id="CHEBI:74417"/>
        <dbReference type="EC" id="2.8.4.3"/>
    </reaction>
</comment>
<accession>A0A9D2P050</accession>
<feature type="domain" description="Radical SAM core" evidence="16">
    <location>
        <begin position="174"/>
        <end position="405"/>
    </location>
</feature>
<keyword evidence="4 13" id="KW-0949">S-adenosyl-L-methionine</keyword>
<feature type="domain" description="TRAM" evidence="14">
    <location>
        <begin position="408"/>
        <end position="470"/>
    </location>
</feature>
<feature type="domain" description="MTTase N-terminal" evidence="15">
    <location>
        <begin position="33"/>
        <end position="151"/>
    </location>
</feature>
<dbReference type="InterPro" id="IPR020612">
    <property type="entry name" value="Methylthiotransferase_CS"/>
</dbReference>
<dbReference type="GO" id="GO:0046872">
    <property type="term" value="F:metal ion binding"/>
    <property type="evidence" value="ECO:0007669"/>
    <property type="project" value="UniProtKB-KW"/>
</dbReference>